<accession>A0AAE3XMV4</accession>
<comment type="subcellular location">
    <subcellularLocation>
        <location evidence="1">Endomembrane system</location>
        <topology evidence="1">Multi-pass membrane protein</topology>
    </subcellularLocation>
    <subcellularLocation>
        <location evidence="2">Golgi apparatus membrane</location>
    </subcellularLocation>
</comment>
<dbReference type="InterPro" id="IPR045891">
    <property type="entry name" value="ZIP9"/>
</dbReference>
<gene>
    <name evidence="8" type="ORF">HNQ88_001718</name>
</gene>
<dbReference type="GO" id="GO:0012505">
    <property type="term" value="C:endomembrane system"/>
    <property type="evidence" value="ECO:0007669"/>
    <property type="project" value="UniProtKB-SubCell"/>
</dbReference>
<feature type="transmembrane region" description="Helical" evidence="7">
    <location>
        <begin position="133"/>
        <end position="151"/>
    </location>
</feature>
<evidence type="ECO:0000313" key="8">
    <source>
        <dbReference type="EMBL" id="MDR6238681.1"/>
    </source>
</evidence>
<feature type="transmembrane region" description="Helical" evidence="7">
    <location>
        <begin position="163"/>
        <end position="184"/>
    </location>
</feature>
<evidence type="ECO:0000256" key="1">
    <source>
        <dbReference type="ARBA" id="ARBA00004127"/>
    </source>
</evidence>
<organism evidence="8 9">
    <name type="scientific">Aureibacter tunicatorum</name>
    <dbReference type="NCBI Taxonomy" id="866807"/>
    <lineage>
        <taxon>Bacteria</taxon>
        <taxon>Pseudomonadati</taxon>
        <taxon>Bacteroidota</taxon>
        <taxon>Cytophagia</taxon>
        <taxon>Cytophagales</taxon>
        <taxon>Persicobacteraceae</taxon>
        <taxon>Aureibacter</taxon>
    </lineage>
</organism>
<dbReference type="AlphaFoldDB" id="A0AAE3XMV4"/>
<evidence type="ECO:0000256" key="4">
    <source>
        <dbReference type="ARBA" id="ARBA00022989"/>
    </source>
</evidence>
<comment type="caution">
    <text evidence="8">The sequence shown here is derived from an EMBL/GenBank/DDBJ whole genome shotgun (WGS) entry which is preliminary data.</text>
</comment>
<keyword evidence="3 7" id="KW-0812">Transmembrane</keyword>
<keyword evidence="4 7" id="KW-1133">Transmembrane helix</keyword>
<dbReference type="GO" id="GO:0016020">
    <property type="term" value="C:membrane"/>
    <property type="evidence" value="ECO:0007669"/>
    <property type="project" value="InterPro"/>
</dbReference>
<reference evidence="8" key="1">
    <citation type="submission" date="2023-07" db="EMBL/GenBank/DDBJ databases">
        <title>Genomic Encyclopedia of Type Strains, Phase IV (KMG-IV): sequencing the most valuable type-strain genomes for metagenomic binning, comparative biology and taxonomic classification.</title>
        <authorList>
            <person name="Goeker M."/>
        </authorList>
    </citation>
    <scope>NUCLEOTIDE SEQUENCE</scope>
    <source>
        <strain evidence="8">DSM 26174</strain>
    </source>
</reference>
<dbReference type="InterPro" id="IPR003689">
    <property type="entry name" value="ZIP"/>
</dbReference>
<dbReference type="EMBL" id="JAVDQD010000002">
    <property type="protein sequence ID" value="MDR6238681.1"/>
    <property type="molecule type" value="Genomic_DNA"/>
</dbReference>
<feature type="transmembrane region" description="Helical" evidence="7">
    <location>
        <begin position="101"/>
        <end position="121"/>
    </location>
</feature>
<evidence type="ECO:0000256" key="3">
    <source>
        <dbReference type="ARBA" id="ARBA00022692"/>
    </source>
</evidence>
<name>A0AAE3XMV4_9BACT</name>
<evidence type="ECO:0000256" key="6">
    <source>
        <dbReference type="ARBA" id="ARBA00023136"/>
    </source>
</evidence>
<protein>
    <submittedName>
        <fullName evidence="8">Zinc transporter ZupT</fullName>
    </submittedName>
</protein>
<evidence type="ECO:0000256" key="5">
    <source>
        <dbReference type="ARBA" id="ARBA00023034"/>
    </source>
</evidence>
<feature type="transmembrane region" description="Helical" evidence="7">
    <location>
        <begin position="61"/>
        <end position="80"/>
    </location>
</feature>
<dbReference type="GO" id="GO:0046873">
    <property type="term" value="F:metal ion transmembrane transporter activity"/>
    <property type="evidence" value="ECO:0007669"/>
    <property type="project" value="InterPro"/>
</dbReference>
<feature type="transmembrane region" description="Helical" evidence="7">
    <location>
        <begin position="29"/>
        <end position="49"/>
    </location>
</feature>
<keyword evidence="5" id="KW-0333">Golgi apparatus</keyword>
<sequence>MIDAIILFLSAMAGGSLVFFISKKRTKEMQMAITFSGAYLFSLTILHILPELYEDSHTDGHIVSLFILLGFFFQVLLEPLTSGVEHGHLDEHHSHKHHHPVTPLIIGMLIHATFDGAILSGNFLNHGHGQNNLMIGLVLHKIPAAFALVSVISQSLSSKKKVFTLLIIFALASPFGIFASNFLFQKMAVDHMYYNLLIAVVAGNFLHISTTIFFETSPEHQFNFRKMFITLLGVLLAIAVEFIL</sequence>
<keyword evidence="9" id="KW-1185">Reference proteome</keyword>
<feature type="transmembrane region" description="Helical" evidence="7">
    <location>
        <begin position="196"/>
        <end position="214"/>
    </location>
</feature>
<dbReference type="GO" id="GO:0006829">
    <property type="term" value="P:zinc ion transport"/>
    <property type="evidence" value="ECO:0007669"/>
    <property type="project" value="InterPro"/>
</dbReference>
<dbReference type="Proteomes" id="UP001185092">
    <property type="component" value="Unassembled WGS sequence"/>
</dbReference>
<dbReference type="RefSeq" id="WP_309938189.1">
    <property type="nucleotide sequence ID" value="NZ_AP025305.1"/>
</dbReference>
<dbReference type="PANTHER" id="PTHR16133">
    <property type="entry name" value="SOLUTE CARRIER FAMILY 39 ZINC TRANSPORTER , MEMBER 9-RELATED"/>
    <property type="match status" value="1"/>
</dbReference>
<dbReference type="PANTHER" id="PTHR16133:SF0">
    <property type="entry name" value="ZINC_IRON REGULATED TRANSPORTER-RELATED PROTEIN 102B, ISOFORM E"/>
    <property type="match status" value="1"/>
</dbReference>
<keyword evidence="6 7" id="KW-0472">Membrane</keyword>
<feature type="transmembrane region" description="Helical" evidence="7">
    <location>
        <begin position="226"/>
        <end position="243"/>
    </location>
</feature>
<dbReference type="Pfam" id="PF02535">
    <property type="entry name" value="Zip"/>
    <property type="match status" value="1"/>
</dbReference>
<evidence type="ECO:0000256" key="2">
    <source>
        <dbReference type="ARBA" id="ARBA00004394"/>
    </source>
</evidence>
<evidence type="ECO:0000313" key="9">
    <source>
        <dbReference type="Proteomes" id="UP001185092"/>
    </source>
</evidence>
<evidence type="ECO:0000256" key="7">
    <source>
        <dbReference type="SAM" id="Phobius"/>
    </source>
</evidence>
<feature type="transmembrane region" description="Helical" evidence="7">
    <location>
        <begin position="6"/>
        <end position="22"/>
    </location>
</feature>
<proteinExistence type="predicted"/>